<evidence type="ECO:0000313" key="1">
    <source>
        <dbReference type="EMBL" id="MBC6464335.1"/>
    </source>
</evidence>
<comment type="caution">
    <text evidence="1">The sequence shown here is derived from an EMBL/GenBank/DDBJ whole genome shotgun (WGS) entry which is preliminary data.</text>
</comment>
<protein>
    <submittedName>
        <fullName evidence="1">DUF177 domain-containing protein</fullName>
    </submittedName>
</protein>
<dbReference type="InterPro" id="IPR003772">
    <property type="entry name" value="YceD"/>
</dbReference>
<dbReference type="PANTHER" id="PTHR34374">
    <property type="entry name" value="LARGE RIBOSOMAL RNA SUBUNIT ACCUMULATION PROTEIN YCED HOMOLOG 1, CHLOROPLASTIC"/>
    <property type="match status" value="1"/>
</dbReference>
<dbReference type="PANTHER" id="PTHR34374:SF1">
    <property type="entry name" value="LARGE RIBOSOMAL RNA SUBUNIT ACCUMULATION PROTEIN YCED HOMOLOG 1, CHLOROPLASTIC"/>
    <property type="match status" value="1"/>
</dbReference>
<accession>A0ABR7LIK0</accession>
<dbReference type="Proteomes" id="UP000805614">
    <property type="component" value="Unassembled WGS sequence"/>
</dbReference>
<dbReference type="RefSeq" id="WP_187241262.1">
    <property type="nucleotide sequence ID" value="NZ_BAAAOK010000011.1"/>
</dbReference>
<evidence type="ECO:0000313" key="2">
    <source>
        <dbReference type="Proteomes" id="UP000805614"/>
    </source>
</evidence>
<dbReference type="Pfam" id="PF02620">
    <property type="entry name" value="YceD"/>
    <property type="match status" value="1"/>
</dbReference>
<dbReference type="EMBL" id="JABVEC010000001">
    <property type="protein sequence ID" value="MBC6464335.1"/>
    <property type="molecule type" value="Genomic_DNA"/>
</dbReference>
<keyword evidence="2" id="KW-1185">Reference proteome</keyword>
<reference evidence="1 2" key="1">
    <citation type="submission" date="2020-06" db="EMBL/GenBank/DDBJ databases">
        <title>Actinomadura xiongansis sp. nov., isolated from soil of Baiyangdian.</title>
        <authorList>
            <person name="Zhang X."/>
        </authorList>
    </citation>
    <scope>NUCLEOTIDE SEQUENCE [LARGE SCALE GENOMIC DNA]</scope>
    <source>
        <strain evidence="1 2">HBUM206468</strain>
    </source>
</reference>
<organism evidence="1 2">
    <name type="scientific">Actinomadura alba</name>
    <dbReference type="NCBI Taxonomy" id="406431"/>
    <lineage>
        <taxon>Bacteria</taxon>
        <taxon>Bacillati</taxon>
        <taxon>Actinomycetota</taxon>
        <taxon>Actinomycetes</taxon>
        <taxon>Streptosporangiales</taxon>
        <taxon>Thermomonosporaceae</taxon>
        <taxon>Actinomadura</taxon>
    </lineage>
</organism>
<proteinExistence type="predicted"/>
<name>A0ABR7LIK0_9ACTN</name>
<sequence>MPHESRRPLSRLDPRDPLVLDTRALGRRPGSMREESLTVPAPGSLGVEMVGVPKDAELELDLRLEAVMEGVLVTGTTRVPLVGECSRCLDPLASVFEVEFQELFVYPDNRFGSVEHAAGEDELRLEGDFIDLEPVLRDAVVLALPLSPLCRDDCPGLCSECGVRLDDAEPGHHHDAVDPRWAALKDLKDQREESQEG</sequence>
<gene>
    <name evidence="1" type="ORF">HKK74_02290</name>
</gene>